<evidence type="ECO:0000259" key="1">
    <source>
        <dbReference type="Pfam" id="PF18029"/>
    </source>
</evidence>
<dbReference type="InterPro" id="IPR041581">
    <property type="entry name" value="Glyoxalase_6"/>
</dbReference>
<feature type="domain" description="Glyoxalase-like" evidence="1">
    <location>
        <begin position="1"/>
        <end position="46"/>
    </location>
</feature>
<accession>A0ABS0GTU6</accession>
<dbReference type="Pfam" id="PF18029">
    <property type="entry name" value="Glyoxalase_6"/>
    <property type="match status" value="1"/>
</dbReference>
<keyword evidence="3" id="KW-1185">Reference proteome</keyword>
<dbReference type="InterPro" id="IPR029068">
    <property type="entry name" value="Glyas_Bleomycin-R_OHBP_Dase"/>
</dbReference>
<protein>
    <recommendedName>
        <fullName evidence="1">Glyoxalase-like domain-containing protein</fullName>
    </recommendedName>
</protein>
<gene>
    <name evidence="2" type="ORF">I0C86_11700</name>
</gene>
<dbReference type="RefSeq" id="WP_196201259.1">
    <property type="nucleotide sequence ID" value="NZ_JADPUN010000127.1"/>
</dbReference>
<sequence length="51" mass="5505">MDCADPYDLAGFWSRVTGWPVSKIDDPGAAEVLVETPAPVPGILFEQGRTE</sequence>
<dbReference type="Proteomes" id="UP000638560">
    <property type="component" value="Unassembled WGS sequence"/>
</dbReference>
<comment type="caution">
    <text evidence="2">The sequence shown here is derived from an EMBL/GenBank/DDBJ whole genome shotgun (WGS) entry which is preliminary data.</text>
</comment>
<proteinExistence type="predicted"/>
<dbReference type="EMBL" id="JADPUN010000127">
    <property type="protein sequence ID" value="MBF9129622.1"/>
    <property type="molecule type" value="Genomic_DNA"/>
</dbReference>
<dbReference type="Gene3D" id="3.10.180.10">
    <property type="entry name" value="2,3-Dihydroxybiphenyl 1,2-Dioxygenase, domain 1"/>
    <property type="match status" value="1"/>
</dbReference>
<name>A0ABS0GTU6_9ACTN</name>
<evidence type="ECO:0000313" key="2">
    <source>
        <dbReference type="EMBL" id="MBF9129622.1"/>
    </source>
</evidence>
<reference evidence="2 3" key="1">
    <citation type="submission" date="2020-11" db="EMBL/GenBank/DDBJ databases">
        <title>A novel isolate from a Black sea contaminated sediment with potential to produce alkanes: Plantactinospora alkalitolerans sp. nov.</title>
        <authorList>
            <person name="Carro L."/>
            <person name="Veyisoglu A."/>
            <person name="Guven K."/>
            <person name="Schumann P."/>
            <person name="Klenk H.-P."/>
            <person name="Sahin N."/>
        </authorList>
    </citation>
    <scope>NUCLEOTIDE SEQUENCE [LARGE SCALE GENOMIC DNA]</scope>
    <source>
        <strain evidence="2 3">S1510</strain>
    </source>
</reference>
<organism evidence="2 3">
    <name type="scientific">Plantactinospora alkalitolerans</name>
    <dbReference type="NCBI Taxonomy" id="2789879"/>
    <lineage>
        <taxon>Bacteria</taxon>
        <taxon>Bacillati</taxon>
        <taxon>Actinomycetota</taxon>
        <taxon>Actinomycetes</taxon>
        <taxon>Micromonosporales</taxon>
        <taxon>Micromonosporaceae</taxon>
        <taxon>Plantactinospora</taxon>
    </lineage>
</organism>
<evidence type="ECO:0000313" key="3">
    <source>
        <dbReference type="Proteomes" id="UP000638560"/>
    </source>
</evidence>